<comment type="caution">
    <text evidence="1">The sequence shown here is derived from an EMBL/GenBank/DDBJ whole genome shotgun (WGS) entry which is preliminary data.</text>
</comment>
<accession>A0ABY3MJZ3</accession>
<name>A0ABY3MJZ3_AERVE</name>
<dbReference type="Pfam" id="PF11205">
    <property type="entry name" value="DUF2987"/>
    <property type="match status" value="1"/>
</dbReference>
<dbReference type="EMBL" id="NQMC01000039">
    <property type="protein sequence ID" value="TYD43375.1"/>
    <property type="molecule type" value="Genomic_DNA"/>
</dbReference>
<protein>
    <recommendedName>
        <fullName evidence="3">DUF2987 domain-containing protein</fullName>
    </recommendedName>
</protein>
<dbReference type="Proteomes" id="UP000323129">
    <property type="component" value="Unassembled WGS sequence"/>
</dbReference>
<proteinExistence type="predicted"/>
<dbReference type="InterPro" id="IPR021370">
    <property type="entry name" value="DUF2987"/>
</dbReference>
<sequence length="233" mass="25575">MTRRYGVTKAVRQSLLATLLLPGLALAEPVLDLQYSTFYSQMKTFAKGEFGHARLGFYLTDPQNGQRCGLTFARVATDSKEVAGEVTVDSELRLPFDEDLNLDKGIVTVGLKEEHATCDMTVQVMADAPNGPELPLAELPLAELAARQQQMQSLLDKMAGMVGKHFLPKMEGVRITLVQQSGTAYLIDGARQEALPWQEGHLLLSNEQLAAFAAGQLRLQGDVLRLTPWLHKG</sequence>
<evidence type="ECO:0008006" key="3">
    <source>
        <dbReference type="Google" id="ProtNLM"/>
    </source>
</evidence>
<reference evidence="1 2" key="1">
    <citation type="submission" date="2017-08" db="EMBL/GenBank/DDBJ databases">
        <title>Aeromonas veronii bv sobria strain NS22 whole genome sequencing.</title>
        <authorList>
            <person name="Katharios P."/>
            <person name="Ha V.Q."/>
            <person name="Smyrli M."/>
        </authorList>
    </citation>
    <scope>NUCLEOTIDE SEQUENCE [LARGE SCALE GENOMIC DNA]</scope>
    <source>
        <strain evidence="1 2">NS22</strain>
    </source>
</reference>
<dbReference type="RefSeq" id="WP_115544922.1">
    <property type="nucleotide sequence ID" value="NZ_NMUR01000046.1"/>
</dbReference>
<evidence type="ECO:0000313" key="2">
    <source>
        <dbReference type="Proteomes" id="UP000323129"/>
    </source>
</evidence>
<evidence type="ECO:0000313" key="1">
    <source>
        <dbReference type="EMBL" id="TYD43375.1"/>
    </source>
</evidence>
<gene>
    <name evidence="1" type="ORF">CJF24_13945</name>
</gene>
<organism evidence="1 2">
    <name type="scientific">Aeromonas veronii</name>
    <dbReference type="NCBI Taxonomy" id="654"/>
    <lineage>
        <taxon>Bacteria</taxon>
        <taxon>Pseudomonadati</taxon>
        <taxon>Pseudomonadota</taxon>
        <taxon>Gammaproteobacteria</taxon>
        <taxon>Aeromonadales</taxon>
        <taxon>Aeromonadaceae</taxon>
        <taxon>Aeromonas</taxon>
    </lineage>
</organism>
<keyword evidence="2" id="KW-1185">Reference proteome</keyword>